<name>A0A1L9RQ57_ASPWE</name>
<evidence type="ECO:0000313" key="2">
    <source>
        <dbReference type="EMBL" id="OJJ37095.1"/>
    </source>
</evidence>
<dbReference type="Proteomes" id="UP000184383">
    <property type="component" value="Unassembled WGS sequence"/>
</dbReference>
<proteinExistence type="predicted"/>
<dbReference type="VEuPathDB" id="FungiDB:ASPWEDRAFT_38743"/>
<gene>
    <name evidence="2" type="ORF">ASPWEDRAFT_38743</name>
</gene>
<dbReference type="EMBL" id="KV878211">
    <property type="protein sequence ID" value="OJJ37095.1"/>
    <property type="molecule type" value="Genomic_DNA"/>
</dbReference>
<dbReference type="GeneID" id="63750802"/>
<keyword evidence="3" id="KW-1185">Reference proteome</keyword>
<feature type="compositionally biased region" description="Basic and acidic residues" evidence="1">
    <location>
        <begin position="93"/>
        <end position="105"/>
    </location>
</feature>
<feature type="compositionally biased region" description="Acidic residues" evidence="1">
    <location>
        <begin position="239"/>
        <end position="274"/>
    </location>
</feature>
<reference evidence="3" key="1">
    <citation type="journal article" date="2017" name="Genome Biol.">
        <title>Comparative genomics reveals high biological diversity and specific adaptations in the industrially and medically important fungal genus Aspergillus.</title>
        <authorList>
            <person name="de Vries R.P."/>
            <person name="Riley R."/>
            <person name="Wiebenga A."/>
            <person name="Aguilar-Osorio G."/>
            <person name="Amillis S."/>
            <person name="Uchima C.A."/>
            <person name="Anderluh G."/>
            <person name="Asadollahi M."/>
            <person name="Askin M."/>
            <person name="Barry K."/>
            <person name="Battaglia E."/>
            <person name="Bayram O."/>
            <person name="Benocci T."/>
            <person name="Braus-Stromeyer S.A."/>
            <person name="Caldana C."/>
            <person name="Canovas D."/>
            <person name="Cerqueira G.C."/>
            <person name="Chen F."/>
            <person name="Chen W."/>
            <person name="Choi C."/>
            <person name="Clum A."/>
            <person name="Dos Santos R.A."/>
            <person name="Damasio A.R."/>
            <person name="Diallinas G."/>
            <person name="Emri T."/>
            <person name="Fekete E."/>
            <person name="Flipphi M."/>
            <person name="Freyberg S."/>
            <person name="Gallo A."/>
            <person name="Gournas C."/>
            <person name="Habgood R."/>
            <person name="Hainaut M."/>
            <person name="Harispe M.L."/>
            <person name="Henrissat B."/>
            <person name="Hilden K.S."/>
            <person name="Hope R."/>
            <person name="Hossain A."/>
            <person name="Karabika E."/>
            <person name="Karaffa L."/>
            <person name="Karanyi Z."/>
            <person name="Krasevec N."/>
            <person name="Kuo A."/>
            <person name="Kusch H."/>
            <person name="LaButti K."/>
            <person name="Lagendijk E.L."/>
            <person name="Lapidus A."/>
            <person name="Levasseur A."/>
            <person name="Lindquist E."/>
            <person name="Lipzen A."/>
            <person name="Logrieco A.F."/>
            <person name="MacCabe A."/>
            <person name="Maekelae M.R."/>
            <person name="Malavazi I."/>
            <person name="Melin P."/>
            <person name="Meyer V."/>
            <person name="Mielnichuk N."/>
            <person name="Miskei M."/>
            <person name="Molnar A.P."/>
            <person name="Mule G."/>
            <person name="Ngan C.Y."/>
            <person name="Orejas M."/>
            <person name="Orosz E."/>
            <person name="Ouedraogo J.P."/>
            <person name="Overkamp K.M."/>
            <person name="Park H.-S."/>
            <person name="Perrone G."/>
            <person name="Piumi F."/>
            <person name="Punt P.J."/>
            <person name="Ram A.F."/>
            <person name="Ramon A."/>
            <person name="Rauscher S."/>
            <person name="Record E."/>
            <person name="Riano-Pachon D.M."/>
            <person name="Robert V."/>
            <person name="Roehrig J."/>
            <person name="Ruller R."/>
            <person name="Salamov A."/>
            <person name="Salih N.S."/>
            <person name="Samson R.A."/>
            <person name="Sandor E."/>
            <person name="Sanguinetti M."/>
            <person name="Schuetze T."/>
            <person name="Sepcic K."/>
            <person name="Shelest E."/>
            <person name="Sherlock G."/>
            <person name="Sophianopoulou V."/>
            <person name="Squina F.M."/>
            <person name="Sun H."/>
            <person name="Susca A."/>
            <person name="Todd R.B."/>
            <person name="Tsang A."/>
            <person name="Unkles S.E."/>
            <person name="van de Wiele N."/>
            <person name="van Rossen-Uffink D."/>
            <person name="Oliveira J.V."/>
            <person name="Vesth T.C."/>
            <person name="Visser J."/>
            <person name="Yu J.-H."/>
            <person name="Zhou M."/>
            <person name="Andersen M.R."/>
            <person name="Archer D.B."/>
            <person name="Baker S.E."/>
            <person name="Benoit I."/>
            <person name="Brakhage A.A."/>
            <person name="Braus G.H."/>
            <person name="Fischer R."/>
            <person name="Frisvad J.C."/>
            <person name="Goldman G.H."/>
            <person name="Houbraken J."/>
            <person name="Oakley B."/>
            <person name="Pocsi I."/>
            <person name="Scazzocchio C."/>
            <person name="Seiboth B."/>
            <person name="vanKuyk P.A."/>
            <person name="Wortman J."/>
            <person name="Dyer P.S."/>
            <person name="Grigoriev I.V."/>
        </authorList>
    </citation>
    <scope>NUCLEOTIDE SEQUENCE [LARGE SCALE GENOMIC DNA]</scope>
    <source>
        <strain evidence="3">DTO 134E9</strain>
    </source>
</reference>
<evidence type="ECO:0000256" key="1">
    <source>
        <dbReference type="SAM" id="MobiDB-lite"/>
    </source>
</evidence>
<organism evidence="2 3">
    <name type="scientific">Aspergillus wentii DTO 134E9</name>
    <dbReference type="NCBI Taxonomy" id="1073089"/>
    <lineage>
        <taxon>Eukaryota</taxon>
        <taxon>Fungi</taxon>
        <taxon>Dikarya</taxon>
        <taxon>Ascomycota</taxon>
        <taxon>Pezizomycotina</taxon>
        <taxon>Eurotiomycetes</taxon>
        <taxon>Eurotiomycetidae</taxon>
        <taxon>Eurotiales</taxon>
        <taxon>Aspergillaceae</taxon>
        <taxon>Aspergillus</taxon>
        <taxon>Aspergillus subgen. Cremei</taxon>
    </lineage>
</organism>
<evidence type="ECO:0008006" key="4">
    <source>
        <dbReference type="Google" id="ProtNLM"/>
    </source>
</evidence>
<feature type="region of interest" description="Disordered" evidence="1">
    <location>
        <begin position="93"/>
        <end position="113"/>
    </location>
</feature>
<sequence length="286" mass="32873">MREFVQNATIPEDFFSETTFASPGLKEAFEDMFQGSIAGGTLSMIPGFTQLVDTFMKPFDAVRSAEEPSFFTDPVNISEVLGIVQTSRHRRQITDAKRAERESKMAEAGNGNAADSKSFLPKLPGEIHQLILEYLNLEDIENVRECFEWDIPQSFFYKDVRKDFFFEVRDFGVDDLDWGYFNLQTEKMMKHTQILSNRKRINWILEDTKVILNDIWFDSLVGRREGLDDDFLGDFLEGLDADDEDGIDNPNEDFDDQESGEEFDDEFEEGDEPEGSANEAFYDALD</sequence>
<dbReference type="AlphaFoldDB" id="A0A1L9RQ57"/>
<feature type="region of interest" description="Disordered" evidence="1">
    <location>
        <begin position="239"/>
        <end position="286"/>
    </location>
</feature>
<protein>
    <recommendedName>
        <fullName evidence="4">F-box domain-containing protein</fullName>
    </recommendedName>
</protein>
<dbReference type="RefSeq" id="XP_040690771.1">
    <property type="nucleotide sequence ID" value="XM_040834954.1"/>
</dbReference>
<evidence type="ECO:0000313" key="3">
    <source>
        <dbReference type="Proteomes" id="UP000184383"/>
    </source>
</evidence>
<accession>A0A1L9RQ57</accession>